<evidence type="ECO:0000313" key="9">
    <source>
        <dbReference type="Proteomes" id="UP000198838"/>
    </source>
</evidence>
<comment type="similarity">
    <text evidence="2">Belongs to the methyl-accepting chemotaxis (MCP) protein family.</text>
</comment>
<reference evidence="8 9" key="1">
    <citation type="submission" date="2016-10" db="EMBL/GenBank/DDBJ databases">
        <authorList>
            <person name="de Groot N.N."/>
        </authorList>
    </citation>
    <scope>NUCLEOTIDE SEQUENCE [LARGE SCALE GENOMIC DNA]</scope>
    <source>
        <strain evidence="8 9">DSM 5522</strain>
    </source>
</reference>
<dbReference type="Pfam" id="PF22673">
    <property type="entry name" value="MCP-like_PDC_1"/>
    <property type="match status" value="1"/>
</dbReference>
<dbReference type="PANTHER" id="PTHR32089:SF112">
    <property type="entry name" value="LYSOZYME-LIKE PROTEIN-RELATED"/>
    <property type="match status" value="1"/>
</dbReference>
<protein>
    <submittedName>
        <fullName evidence="8">Methyl-accepting chemotaxis protein</fullName>
    </submittedName>
</protein>
<dbReference type="Gene3D" id="3.30.450.20">
    <property type="entry name" value="PAS domain"/>
    <property type="match status" value="2"/>
</dbReference>
<dbReference type="PROSITE" id="PS50111">
    <property type="entry name" value="CHEMOTAXIS_TRANSDUC_2"/>
    <property type="match status" value="1"/>
</dbReference>
<feature type="transmembrane region" description="Helical" evidence="5">
    <location>
        <begin position="21"/>
        <end position="43"/>
    </location>
</feature>
<dbReference type="InterPro" id="IPR029151">
    <property type="entry name" value="Sensor-like_sf"/>
</dbReference>
<dbReference type="Proteomes" id="UP000198838">
    <property type="component" value="Unassembled WGS sequence"/>
</dbReference>
<dbReference type="Pfam" id="PF00015">
    <property type="entry name" value="MCPsignal"/>
    <property type="match status" value="1"/>
</dbReference>
<evidence type="ECO:0000256" key="3">
    <source>
        <dbReference type="PROSITE-ProRule" id="PRU00284"/>
    </source>
</evidence>
<evidence type="ECO:0000256" key="4">
    <source>
        <dbReference type="SAM" id="MobiDB-lite"/>
    </source>
</evidence>
<dbReference type="OrthoDB" id="9760371at2"/>
<feature type="transmembrane region" description="Helical" evidence="5">
    <location>
        <begin position="295"/>
        <end position="318"/>
    </location>
</feature>
<evidence type="ECO:0000259" key="7">
    <source>
        <dbReference type="PROSITE" id="PS50885"/>
    </source>
</evidence>
<feature type="region of interest" description="Disordered" evidence="4">
    <location>
        <begin position="385"/>
        <end position="406"/>
    </location>
</feature>
<dbReference type="SUPFAM" id="SSF58104">
    <property type="entry name" value="Methyl-accepting chemotaxis protein (MCP) signaling domain"/>
    <property type="match status" value="1"/>
</dbReference>
<dbReference type="PANTHER" id="PTHR32089">
    <property type="entry name" value="METHYL-ACCEPTING CHEMOTAXIS PROTEIN MCPB"/>
    <property type="match status" value="1"/>
</dbReference>
<keyword evidence="5" id="KW-0472">Membrane</keyword>
<dbReference type="STRING" id="1120918.SAMN05216249_1249"/>
<accession>A0A1I1AB49</accession>
<evidence type="ECO:0000313" key="8">
    <source>
        <dbReference type="EMBL" id="SFB35184.1"/>
    </source>
</evidence>
<dbReference type="GO" id="GO:0007165">
    <property type="term" value="P:signal transduction"/>
    <property type="evidence" value="ECO:0007669"/>
    <property type="project" value="UniProtKB-KW"/>
</dbReference>
<keyword evidence="1 3" id="KW-0807">Transducer</keyword>
<evidence type="ECO:0000259" key="6">
    <source>
        <dbReference type="PROSITE" id="PS50111"/>
    </source>
</evidence>
<dbReference type="SUPFAM" id="SSF103190">
    <property type="entry name" value="Sensory domain-like"/>
    <property type="match status" value="1"/>
</dbReference>
<keyword evidence="5" id="KW-0812">Transmembrane</keyword>
<dbReference type="AlphaFoldDB" id="A0A1I1AB49"/>
<name>A0A1I1AB49_9FIRM</name>
<proteinExistence type="inferred from homology"/>
<dbReference type="EMBL" id="FOJY01000024">
    <property type="protein sequence ID" value="SFB35184.1"/>
    <property type="molecule type" value="Genomic_DNA"/>
</dbReference>
<dbReference type="SMART" id="SM00304">
    <property type="entry name" value="HAMP"/>
    <property type="match status" value="1"/>
</dbReference>
<dbReference type="InterPro" id="IPR004089">
    <property type="entry name" value="MCPsignal_dom"/>
</dbReference>
<evidence type="ECO:0000256" key="2">
    <source>
        <dbReference type="ARBA" id="ARBA00029447"/>
    </source>
</evidence>
<dbReference type="GO" id="GO:0016020">
    <property type="term" value="C:membrane"/>
    <property type="evidence" value="ECO:0007669"/>
    <property type="project" value="InterPro"/>
</dbReference>
<dbReference type="SMART" id="SM00283">
    <property type="entry name" value="MA"/>
    <property type="match status" value="1"/>
</dbReference>
<dbReference type="CDD" id="cd06225">
    <property type="entry name" value="HAMP"/>
    <property type="match status" value="1"/>
</dbReference>
<feature type="domain" description="HAMP" evidence="7">
    <location>
        <begin position="320"/>
        <end position="372"/>
    </location>
</feature>
<keyword evidence="5" id="KW-1133">Transmembrane helix</keyword>
<evidence type="ECO:0000256" key="5">
    <source>
        <dbReference type="SAM" id="Phobius"/>
    </source>
</evidence>
<organism evidence="8 9">
    <name type="scientific">Acetitomaculum ruminis DSM 5522</name>
    <dbReference type="NCBI Taxonomy" id="1120918"/>
    <lineage>
        <taxon>Bacteria</taxon>
        <taxon>Bacillati</taxon>
        <taxon>Bacillota</taxon>
        <taxon>Clostridia</taxon>
        <taxon>Lachnospirales</taxon>
        <taxon>Lachnospiraceae</taxon>
        <taxon>Acetitomaculum</taxon>
    </lineage>
</organism>
<evidence type="ECO:0000256" key="1">
    <source>
        <dbReference type="ARBA" id="ARBA00023224"/>
    </source>
</evidence>
<dbReference type="Gene3D" id="1.10.287.950">
    <property type="entry name" value="Methyl-accepting chemotaxis protein"/>
    <property type="match status" value="1"/>
</dbReference>
<dbReference type="RefSeq" id="WP_092874417.1">
    <property type="nucleotide sequence ID" value="NZ_FOJY01000024.1"/>
</dbReference>
<gene>
    <name evidence="8" type="ORF">SAMN05216249_1249</name>
</gene>
<feature type="domain" description="Methyl-accepting transducer" evidence="6">
    <location>
        <begin position="391"/>
        <end position="641"/>
    </location>
</feature>
<sequence length="678" mass="73655">MSNTKKNSSKQIKVKKSISKTLLLLLLPIIIIGVVSIIAFLTLNARSTIEETSLMDLKAETSSNAYQLGTGFRMMTAKFGEYCDTMEQVYFKDHEALQKYIEPSAKYDAVENTGIYIGFSDDTCIFADGTTVDSSFKPTEREWYKAAKGHETFVETDPYTDTTTGELCVTFVRENDFYNGEKGVCGVDVYLTDLQEEVSQLTPMKTGGSMVLAGDYILSYFDSELNGKTVSEAGSDYVTEVKSFVESATEGDVKVIHQPSNGLDYYVTFYPIQGTSWTLVSSVAVNDVMASSNKFMIFAAIAMSVLIVLIVLVIVITINRVITKPVNGLSNSILKISEGDFTTSMPRDKGDEIGLISKEMENYVHTMNQTINVIQSKAEQLKVDSSTSKDASAKMTDGANEQSTSMRQIQTTMDNIADAVSELANNATQLAGAVADLTDNGNRTNQTMIELLEQANIGQKDMTTVESNMEAITLSMNEMNDVVSNVGESADKITEIVEMIDSISQQTNLLSLNASIEAARAGEAGKGFAVVADEIGKLAQNSQDAAKEISTIISEITELIRNLAEKSQSNMDSINENSQAVVKAGESFNKIYMDLNNTAQIMKEMIDMMGDVNDIATSVAAISEEQSASSQEVTSTVANLTQMSADIASESKGVEEAANSVSDSAYSINDELSKFIIQ</sequence>
<dbReference type="PROSITE" id="PS50885">
    <property type="entry name" value="HAMP"/>
    <property type="match status" value="1"/>
</dbReference>
<dbReference type="InterPro" id="IPR003660">
    <property type="entry name" value="HAMP_dom"/>
</dbReference>
<dbReference type="Pfam" id="PF00672">
    <property type="entry name" value="HAMP"/>
    <property type="match status" value="1"/>
</dbReference>
<keyword evidence="9" id="KW-1185">Reference proteome</keyword>